<dbReference type="AlphaFoldDB" id="A0A382RT77"/>
<organism evidence="1">
    <name type="scientific">marine metagenome</name>
    <dbReference type="NCBI Taxonomy" id="408172"/>
    <lineage>
        <taxon>unclassified sequences</taxon>
        <taxon>metagenomes</taxon>
        <taxon>ecological metagenomes</taxon>
    </lineage>
</organism>
<gene>
    <name evidence="1" type="ORF">METZ01_LOCUS353514</name>
</gene>
<feature type="non-terminal residue" evidence="1">
    <location>
        <position position="48"/>
    </location>
</feature>
<sequence>MSLSEGQERVLLNTPCIPYGHVHGQEIIYAIEVDHNIKRANLALPVLI</sequence>
<name>A0A382RT77_9ZZZZ</name>
<accession>A0A382RT77</accession>
<dbReference type="EMBL" id="UINC01123889">
    <property type="protein sequence ID" value="SVD00660.1"/>
    <property type="molecule type" value="Genomic_DNA"/>
</dbReference>
<protein>
    <submittedName>
        <fullName evidence="1">Uncharacterized protein</fullName>
    </submittedName>
</protein>
<evidence type="ECO:0000313" key="1">
    <source>
        <dbReference type="EMBL" id="SVD00660.1"/>
    </source>
</evidence>
<reference evidence="1" key="1">
    <citation type="submission" date="2018-05" db="EMBL/GenBank/DDBJ databases">
        <authorList>
            <person name="Lanie J.A."/>
            <person name="Ng W.-L."/>
            <person name="Kazmierczak K.M."/>
            <person name="Andrzejewski T.M."/>
            <person name="Davidsen T.M."/>
            <person name="Wayne K.J."/>
            <person name="Tettelin H."/>
            <person name="Glass J.I."/>
            <person name="Rusch D."/>
            <person name="Podicherti R."/>
            <person name="Tsui H.-C.T."/>
            <person name="Winkler M.E."/>
        </authorList>
    </citation>
    <scope>NUCLEOTIDE SEQUENCE</scope>
</reference>
<proteinExistence type="predicted"/>